<keyword evidence="3" id="KW-1185">Reference proteome</keyword>
<feature type="coiled-coil region" evidence="1">
    <location>
        <begin position="68"/>
        <end position="144"/>
    </location>
</feature>
<name>A0AA40DC37_9PEZI</name>
<keyword evidence="1" id="KW-0175">Coiled coil</keyword>
<gene>
    <name evidence="2" type="ORF">QBC41DRAFT_346143</name>
</gene>
<comment type="caution">
    <text evidence="2">The sequence shown here is derived from an EMBL/GenBank/DDBJ whole genome shotgun (WGS) entry which is preliminary data.</text>
</comment>
<sequence length="249" mass="27783">MTHQLPPTDPSSIHNHVDSVLHQLMENKNSTLRWHARQLYNKLALPFDDYEDEANFFRPWAFYWHDFAQESMARLARLEARNKEVESLGKRLRELQGETYGMFIPTEDRMTSIGKTLAEHQTAIDALADAVANLRENNSTASGETSAEQQSTIDTLAGRLKHLQDSSTSKTLADHIKIKSLQDQVGHLYDSIPVISNALPAEQNTAIGALTKRVEHLEAFIKKFSALACEAPTTTTSEAVPTDANTDAP</sequence>
<proteinExistence type="predicted"/>
<protein>
    <submittedName>
        <fullName evidence="2">Uncharacterized protein</fullName>
    </submittedName>
</protein>
<evidence type="ECO:0000313" key="3">
    <source>
        <dbReference type="Proteomes" id="UP001174997"/>
    </source>
</evidence>
<evidence type="ECO:0000313" key="2">
    <source>
        <dbReference type="EMBL" id="KAK0669625.1"/>
    </source>
</evidence>
<organism evidence="2 3">
    <name type="scientific">Cercophora samala</name>
    <dbReference type="NCBI Taxonomy" id="330535"/>
    <lineage>
        <taxon>Eukaryota</taxon>
        <taxon>Fungi</taxon>
        <taxon>Dikarya</taxon>
        <taxon>Ascomycota</taxon>
        <taxon>Pezizomycotina</taxon>
        <taxon>Sordariomycetes</taxon>
        <taxon>Sordariomycetidae</taxon>
        <taxon>Sordariales</taxon>
        <taxon>Lasiosphaeriaceae</taxon>
        <taxon>Cercophora</taxon>
    </lineage>
</organism>
<dbReference type="Proteomes" id="UP001174997">
    <property type="component" value="Unassembled WGS sequence"/>
</dbReference>
<evidence type="ECO:0000256" key="1">
    <source>
        <dbReference type="SAM" id="Coils"/>
    </source>
</evidence>
<reference evidence="2" key="1">
    <citation type="submission" date="2023-06" db="EMBL/GenBank/DDBJ databases">
        <title>Genome-scale phylogeny and comparative genomics of the fungal order Sordariales.</title>
        <authorList>
            <consortium name="Lawrence Berkeley National Laboratory"/>
            <person name="Hensen N."/>
            <person name="Bonometti L."/>
            <person name="Westerberg I."/>
            <person name="Brannstrom I.O."/>
            <person name="Guillou S."/>
            <person name="Cros-Aarteil S."/>
            <person name="Calhoun S."/>
            <person name="Haridas S."/>
            <person name="Kuo A."/>
            <person name="Mondo S."/>
            <person name="Pangilinan J."/>
            <person name="Riley R."/>
            <person name="Labutti K."/>
            <person name="Andreopoulos B."/>
            <person name="Lipzen A."/>
            <person name="Chen C."/>
            <person name="Yanf M."/>
            <person name="Daum C."/>
            <person name="Ng V."/>
            <person name="Clum A."/>
            <person name="Steindorff A."/>
            <person name="Ohm R."/>
            <person name="Martin F."/>
            <person name="Silar P."/>
            <person name="Natvig D."/>
            <person name="Lalanne C."/>
            <person name="Gautier V."/>
            <person name="Ament-Velasquez S.L."/>
            <person name="Kruys A."/>
            <person name="Hutchinson M.I."/>
            <person name="Powell A.J."/>
            <person name="Barry K."/>
            <person name="Miller A.N."/>
            <person name="Grigoriev I.V."/>
            <person name="Debuchy R."/>
            <person name="Gladieux P."/>
            <person name="Thoren M.H."/>
            <person name="Johannesson H."/>
        </authorList>
    </citation>
    <scope>NUCLEOTIDE SEQUENCE</scope>
    <source>
        <strain evidence="2">CBS 307.81</strain>
    </source>
</reference>
<dbReference type="EMBL" id="JAULSY010000040">
    <property type="protein sequence ID" value="KAK0669625.1"/>
    <property type="molecule type" value="Genomic_DNA"/>
</dbReference>
<dbReference type="AlphaFoldDB" id="A0AA40DC37"/>
<accession>A0AA40DC37</accession>